<proteinExistence type="predicted"/>
<keyword evidence="2" id="KW-1185">Reference proteome</keyword>
<evidence type="ECO:0000313" key="2">
    <source>
        <dbReference type="Proteomes" id="UP000198284"/>
    </source>
</evidence>
<organism evidence="1 2">
    <name type="scientific">Noviherbaspirillum humi</name>
    <dbReference type="NCBI Taxonomy" id="1688639"/>
    <lineage>
        <taxon>Bacteria</taxon>
        <taxon>Pseudomonadati</taxon>
        <taxon>Pseudomonadota</taxon>
        <taxon>Betaproteobacteria</taxon>
        <taxon>Burkholderiales</taxon>
        <taxon>Oxalobacteraceae</taxon>
        <taxon>Noviherbaspirillum</taxon>
    </lineage>
</organism>
<dbReference type="RefSeq" id="WP_089401409.1">
    <property type="nucleotide sequence ID" value="NZ_FZOT01000022.1"/>
</dbReference>
<dbReference type="EMBL" id="FZOT01000022">
    <property type="protein sequence ID" value="SNT28710.1"/>
    <property type="molecule type" value="Genomic_DNA"/>
</dbReference>
<dbReference type="Proteomes" id="UP000198284">
    <property type="component" value="Unassembled WGS sequence"/>
</dbReference>
<gene>
    <name evidence="1" type="ORF">SAMN06265795_12224</name>
</gene>
<evidence type="ECO:0000313" key="1">
    <source>
        <dbReference type="EMBL" id="SNT28710.1"/>
    </source>
</evidence>
<accession>A0A239LEH8</accession>
<dbReference type="OrthoDB" id="7284604at2"/>
<reference evidence="1 2" key="1">
    <citation type="submission" date="2017-06" db="EMBL/GenBank/DDBJ databases">
        <authorList>
            <person name="Kim H.J."/>
            <person name="Triplett B.A."/>
        </authorList>
    </citation>
    <scope>NUCLEOTIDE SEQUENCE [LARGE SCALE GENOMIC DNA]</scope>
    <source>
        <strain evidence="1 2">U15</strain>
    </source>
</reference>
<name>A0A239LEH8_9BURK</name>
<sequence>MKLDRALQRELLELLAVEYPNTRECVFTPELSDEVNERRIANLLYLEEHGLVESGLRSYMDGNYASTGSRITARGLDFLADDGGMSAILGTVTVKLHDDTIRSLMELTIEKSDLPPPEKKKWTDALRSLPADAIKHLTMKLLGMGLDHTPDAIHAMRTFLFP</sequence>
<dbReference type="AlphaFoldDB" id="A0A239LEH8"/>
<protein>
    <submittedName>
        <fullName evidence="1">Uncharacterized protein</fullName>
    </submittedName>
</protein>